<keyword evidence="3" id="KW-1185">Reference proteome</keyword>
<organism evidence="2 3">
    <name type="scientific">Anas zonorhyncha</name>
    <name type="common">Eastern spot-billed duck</name>
    <dbReference type="NCBI Taxonomy" id="75864"/>
    <lineage>
        <taxon>Eukaryota</taxon>
        <taxon>Metazoa</taxon>
        <taxon>Chordata</taxon>
        <taxon>Craniata</taxon>
        <taxon>Vertebrata</taxon>
        <taxon>Euteleostomi</taxon>
        <taxon>Archelosauria</taxon>
        <taxon>Archosauria</taxon>
        <taxon>Dinosauria</taxon>
        <taxon>Saurischia</taxon>
        <taxon>Theropoda</taxon>
        <taxon>Coelurosauria</taxon>
        <taxon>Aves</taxon>
        <taxon>Neognathae</taxon>
        <taxon>Galloanserae</taxon>
        <taxon>Anseriformes</taxon>
        <taxon>Anatidae</taxon>
        <taxon>Anatinae</taxon>
        <taxon>Anas</taxon>
    </lineage>
</organism>
<reference evidence="2" key="2">
    <citation type="submission" date="2025-09" db="UniProtKB">
        <authorList>
            <consortium name="Ensembl"/>
        </authorList>
    </citation>
    <scope>IDENTIFICATION</scope>
</reference>
<dbReference type="Proteomes" id="UP000694549">
    <property type="component" value="Unplaced"/>
</dbReference>
<name>A0A8B9V2R9_9AVES</name>
<sequence>MPAVPALAAPWPRRAGNGLGEGDKRGTRGRRRGQSQAAATMGPGGLLWGRGGRRALSRGVAAGTPRSVQPYEAIPRSGRSRWLNLYRFWRSNGFQRFHRLMESNFQRLGPIYRWGWVGYFFLGGV</sequence>
<feature type="region of interest" description="Disordered" evidence="1">
    <location>
        <begin position="1"/>
        <end position="50"/>
    </location>
</feature>
<proteinExistence type="predicted"/>
<evidence type="ECO:0000256" key="1">
    <source>
        <dbReference type="SAM" id="MobiDB-lite"/>
    </source>
</evidence>
<protein>
    <submittedName>
        <fullName evidence="2">Uncharacterized protein</fullName>
    </submittedName>
</protein>
<dbReference type="Ensembl" id="ENSAZOT00000018710.1">
    <property type="protein sequence ID" value="ENSAZOP00000017411.1"/>
    <property type="gene ID" value="ENSAZOG00000011338.1"/>
</dbReference>
<evidence type="ECO:0000313" key="3">
    <source>
        <dbReference type="Proteomes" id="UP000694549"/>
    </source>
</evidence>
<dbReference type="AlphaFoldDB" id="A0A8B9V2R9"/>
<reference evidence="2" key="1">
    <citation type="submission" date="2025-08" db="UniProtKB">
        <authorList>
            <consortium name="Ensembl"/>
        </authorList>
    </citation>
    <scope>IDENTIFICATION</scope>
</reference>
<evidence type="ECO:0000313" key="2">
    <source>
        <dbReference type="Ensembl" id="ENSAZOP00000017411.1"/>
    </source>
</evidence>
<accession>A0A8B9V2R9</accession>